<keyword evidence="4" id="KW-1185">Reference proteome</keyword>
<comment type="caution">
    <text evidence="2">The sequence shown here is derived from an EMBL/GenBank/DDBJ whole genome shotgun (WGS) entry which is preliminary data.</text>
</comment>
<sequence length="151" mass="15824">MSWATTVAGWTPGPRPVRGSGSGRPAHLGGGLPSPITLLVAKDDKALSLSRMLAGDRERAGAADVNDPRVQQAVAVERLRVINISQLKSANGSDHDRYTSIAAMFPRLQPQLGRRSGSAAADVGAFVLDGVAATISSPFRLAGKALDRSRR</sequence>
<evidence type="ECO:0000313" key="4">
    <source>
        <dbReference type="Proteomes" id="UP000758856"/>
    </source>
</evidence>
<accession>A0A9W6ITC8</accession>
<dbReference type="Proteomes" id="UP001143400">
    <property type="component" value="Unassembled WGS sequence"/>
</dbReference>
<feature type="compositionally biased region" description="Low complexity" evidence="1">
    <location>
        <begin position="16"/>
        <end position="25"/>
    </location>
</feature>
<evidence type="ECO:0000313" key="5">
    <source>
        <dbReference type="Proteomes" id="UP001143400"/>
    </source>
</evidence>
<dbReference type="RefSeq" id="WP_204948407.1">
    <property type="nucleotide sequence ID" value="NZ_BSFF01000002.1"/>
</dbReference>
<evidence type="ECO:0000313" key="3">
    <source>
        <dbReference type="EMBL" id="MBM7849928.1"/>
    </source>
</evidence>
<dbReference type="EMBL" id="BSFF01000002">
    <property type="protein sequence ID" value="GLK55219.1"/>
    <property type="molecule type" value="Genomic_DNA"/>
</dbReference>
<dbReference type="EMBL" id="JAFBCY010000001">
    <property type="protein sequence ID" value="MBM7849928.1"/>
    <property type="molecule type" value="Genomic_DNA"/>
</dbReference>
<reference evidence="3 4" key="2">
    <citation type="submission" date="2021-01" db="EMBL/GenBank/DDBJ databases">
        <title>Genomic Encyclopedia of Type Strains, Phase IV (KMG-IV): sequencing the most valuable type-strain genomes for metagenomic binning, comparative biology and taxonomic classification.</title>
        <authorList>
            <person name="Goeker M."/>
        </authorList>
    </citation>
    <scope>NUCLEOTIDE SEQUENCE [LARGE SCALE GENOMIC DNA]</scope>
    <source>
        <strain evidence="3 4">DSM 6130</strain>
    </source>
</reference>
<protein>
    <submittedName>
        <fullName evidence="3">Esterase/lipase superfamily enzyme</fullName>
    </submittedName>
</protein>
<dbReference type="InterPro" id="IPR010297">
    <property type="entry name" value="DUF900_hydrolase"/>
</dbReference>
<evidence type="ECO:0000313" key="2">
    <source>
        <dbReference type="EMBL" id="GLK55219.1"/>
    </source>
</evidence>
<organism evidence="2 5">
    <name type="scientific">Methylopila capsulata</name>
    <dbReference type="NCBI Taxonomy" id="61654"/>
    <lineage>
        <taxon>Bacteria</taxon>
        <taxon>Pseudomonadati</taxon>
        <taxon>Pseudomonadota</taxon>
        <taxon>Alphaproteobacteria</taxon>
        <taxon>Hyphomicrobiales</taxon>
        <taxon>Methylopilaceae</taxon>
        <taxon>Methylopila</taxon>
    </lineage>
</organism>
<reference evidence="2" key="3">
    <citation type="submission" date="2023-01" db="EMBL/GenBank/DDBJ databases">
        <authorList>
            <person name="Sun Q."/>
            <person name="Evtushenko L."/>
        </authorList>
    </citation>
    <scope>NUCLEOTIDE SEQUENCE</scope>
    <source>
        <strain evidence="2">VKM B-1606</strain>
    </source>
</reference>
<dbReference type="Proteomes" id="UP000758856">
    <property type="component" value="Unassembled WGS sequence"/>
</dbReference>
<name>A0A9W6ITC8_9HYPH</name>
<feature type="region of interest" description="Disordered" evidence="1">
    <location>
        <begin position="1"/>
        <end position="29"/>
    </location>
</feature>
<evidence type="ECO:0000256" key="1">
    <source>
        <dbReference type="SAM" id="MobiDB-lite"/>
    </source>
</evidence>
<gene>
    <name evidence="2" type="ORF">GCM10008170_12380</name>
    <name evidence="3" type="ORF">JOD31_000140</name>
</gene>
<dbReference type="Pfam" id="PF05990">
    <property type="entry name" value="DUF900"/>
    <property type="match status" value="1"/>
</dbReference>
<dbReference type="AlphaFoldDB" id="A0A9W6ITC8"/>
<proteinExistence type="predicted"/>
<reference evidence="2" key="1">
    <citation type="journal article" date="2014" name="Int. J. Syst. Evol. Microbiol.">
        <title>Complete genome sequence of Corynebacterium casei LMG S-19264T (=DSM 44701T), isolated from a smear-ripened cheese.</title>
        <authorList>
            <consortium name="US DOE Joint Genome Institute (JGI-PGF)"/>
            <person name="Walter F."/>
            <person name="Albersmeier A."/>
            <person name="Kalinowski J."/>
            <person name="Ruckert C."/>
        </authorList>
    </citation>
    <scope>NUCLEOTIDE SEQUENCE</scope>
    <source>
        <strain evidence="2">VKM B-1606</strain>
    </source>
</reference>